<dbReference type="SUPFAM" id="SSF47928">
    <property type="entry name" value="N-terminal domain of the delta subunit of the F1F0-ATP synthase"/>
    <property type="match status" value="1"/>
</dbReference>
<dbReference type="OrthoDB" id="1262810at2759"/>
<reference evidence="9 10" key="1">
    <citation type="submission" date="2014-04" db="EMBL/GenBank/DDBJ databases">
        <title>Evolutionary Origins and Diversification of the Mycorrhizal Mutualists.</title>
        <authorList>
            <consortium name="DOE Joint Genome Institute"/>
            <consortium name="Mycorrhizal Genomics Consortium"/>
            <person name="Kohler A."/>
            <person name="Kuo A."/>
            <person name="Nagy L.G."/>
            <person name="Floudas D."/>
            <person name="Copeland A."/>
            <person name="Barry K.W."/>
            <person name="Cichocki N."/>
            <person name="Veneault-Fourrey C."/>
            <person name="LaButti K."/>
            <person name="Lindquist E.A."/>
            <person name="Lipzen A."/>
            <person name="Lundell T."/>
            <person name="Morin E."/>
            <person name="Murat C."/>
            <person name="Riley R."/>
            <person name="Ohm R."/>
            <person name="Sun H."/>
            <person name="Tunlid A."/>
            <person name="Henrissat B."/>
            <person name="Grigoriev I.V."/>
            <person name="Hibbett D.S."/>
            <person name="Martin F."/>
        </authorList>
    </citation>
    <scope>NUCLEOTIDE SEQUENCE [LARGE SCALE GENOMIC DNA]</scope>
    <source>
        <strain evidence="9 10">MD-312</strain>
    </source>
</reference>
<keyword evidence="7" id="KW-0472">Membrane</keyword>
<dbReference type="PANTHER" id="PTHR11910">
    <property type="entry name" value="ATP SYNTHASE DELTA CHAIN"/>
    <property type="match status" value="1"/>
</dbReference>
<dbReference type="AlphaFoldDB" id="A0A0C9W4G5"/>
<dbReference type="HAMAP" id="MF_01416">
    <property type="entry name" value="ATP_synth_delta_bact"/>
    <property type="match status" value="1"/>
</dbReference>
<keyword evidence="6" id="KW-0406">Ion transport</keyword>
<name>A0A0C9W4G5_9AGAM</name>
<evidence type="ECO:0000313" key="9">
    <source>
        <dbReference type="EMBL" id="KIJ61353.1"/>
    </source>
</evidence>
<dbReference type="EMBL" id="KN839863">
    <property type="protein sequence ID" value="KIJ61353.1"/>
    <property type="molecule type" value="Genomic_DNA"/>
</dbReference>
<protein>
    <recommendedName>
        <fullName evidence="3">ATP synthase subunit 5, mitochondrial</fullName>
    </recommendedName>
</protein>
<dbReference type="NCBIfam" id="TIGR01145">
    <property type="entry name" value="ATP_synt_delta"/>
    <property type="match status" value="1"/>
</dbReference>
<accession>A0A0C9W4G5</accession>
<evidence type="ECO:0000256" key="2">
    <source>
        <dbReference type="ARBA" id="ARBA00007046"/>
    </source>
</evidence>
<comment type="subcellular location">
    <subcellularLocation>
        <location evidence="1">Membrane</location>
    </subcellularLocation>
</comment>
<dbReference type="InterPro" id="IPR026015">
    <property type="entry name" value="ATP_synth_OSCP/delta_N_sf"/>
</dbReference>
<dbReference type="InterPro" id="IPR000711">
    <property type="entry name" value="ATPase_OSCP/dsu"/>
</dbReference>
<evidence type="ECO:0000256" key="7">
    <source>
        <dbReference type="ARBA" id="ARBA00023136"/>
    </source>
</evidence>
<evidence type="ECO:0000256" key="8">
    <source>
        <dbReference type="ARBA" id="ARBA00023310"/>
    </source>
</evidence>
<dbReference type="Pfam" id="PF00213">
    <property type="entry name" value="OSCP"/>
    <property type="match status" value="1"/>
</dbReference>
<dbReference type="GO" id="GO:0046933">
    <property type="term" value="F:proton-transporting ATP synthase activity, rotational mechanism"/>
    <property type="evidence" value="ECO:0007669"/>
    <property type="project" value="InterPro"/>
</dbReference>
<evidence type="ECO:0000256" key="1">
    <source>
        <dbReference type="ARBA" id="ARBA00004370"/>
    </source>
</evidence>
<dbReference type="HOGENOM" id="CLU_085114_0_0_1"/>
<comment type="similarity">
    <text evidence="2">Belongs to the ATPase delta chain family.</text>
</comment>
<evidence type="ECO:0000256" key="3">
    <source>
        <dbReference type="ARBA" id="ARBA00014723"/>
    </source>
</evidence>
<keyword evidence="8" id="KW-0066">ATP synthesis</keyword>
<gene>
    <name evidence="9" type="ORF">HYDPIDRAFT_159713</name>
</gene>
<keyword evidence="10" id="KW-1185">Reference proteome</keyword>
<keyword evidence="5" id="KW-0375">Hydrogen ion transport</keyword>
<evidence type="ECO:0000256" key="4">
    <source>
        <dbReference type="ARBA" id="ARBA00022448"/>
    </source>
</evidence>
<proteinExistence type="inferred from homology"/>
<sequence>MLSSVLRTSAASSSLGRRAASTIALKYSNALYSAALAKSPQVLNKVQTELAAISKSINETPDLKAFISNPTLSANDRATGLATVFSKAEGAGAKKEPVSDITKNLFAVLSENGRLGEAPGVIEGFNELVSKYRGELEVVVTSAAPLPKDASAKLEAILKQSQAAQQAKTVKVTNKVNPSVLGGIVVDFGDKSIDLSVSSRVNKLNNILQQSV</sequence>
<evidence type="ECO:0000256" key="6">
    <source>
        <dbReference type="ARBA" id="ARBA00023065"/>
    </source>
</evidence>
<evidence type="ECO:0000313" key="10">
    <source>
        <dbReference type="Proteomes" id="UP000053820"/>
    </source>
</evidence>
<dbReference type="Gene3D" id="1.10.520.20">
    <property type="entry name" value="N-terminal domain of the delta subunit of the F1F0-ATP synthase"/>
    <property type="match status" value="1"/>
</dbReference>
<organism evidence="9 10">
    <name type="scientific">Hydnomerulius pinastri MD-312</name>
    <dbReference type="NCBI Taxonomy" id="994086"/>
    <lineage>
        <taxon>Eukaryota</taxon>
        <taxon>Fungi</taxon>
        <taxon>Dikarya</taxon>
        <taxon>Basidiomycota</taxon>
        <taxon>Agaricomycotina</taxon>
        <taxon>Agaricomycetes</taxon>
        <taxon>Agaricomycetidae</taxon>
        <taxon>Boletales</taxon>
        <taxon>Boletales incertae sedis</taxon>
        <taxon>Leucogyrophana</taxon>
    </lineage>
</organism>
<evidence type="ECO:0000256" key="5">
    <source>
        <dbReference type="ARBA" id="ARBA00022781"/>
    </source>
</evidence>
<dbReference type="GO" id="GO:0016020">
    <property type="term" value="C:membrane"/>
    <property type="evidence" value="ECO:0007669"/>
    <property type="project" value="UniProtKB-SubCell"/>
</dbReference>
<dbReference type="PRINTS" id="PR00125">
    <property type="entry name" value="ATPASEDELTA"/>
</dbReference>
<dbReference type="Proteomes" id="UP000053820">
    <property type="component" value="Unassembled WGS sequence"/>
</dbReference>
<keyword evidence="4" id="KW-0813">Transport</keyword>